<evidence type="ECO:0000256" key="1">
    <source>
        <dbReference type="SAM" id="MobiDB-lite"/>
    </source>
</evidence>
<evidence type="ECO:0000313" key="4">
    <source>
        <dbReference type="WBParaSite" id="HPLM_0002188801-mRNA-1"/>
    </source>
</evidence>
<reference evidence="2 3" key="2">
    <citation type="submission" date="2018-11" db="EMBL/GenBank/DDBJ databases">
        <authorList>
            <consortium name="Pathogen Informatics"/>
        </authorList>
    </citation>
    <scope>NUCLEOTIDE SEQUENCE [LARGE SCALE GENOMIC DNA]</scope>
    <source>
        <strain evidence="2 3">MHpl1</strain>
    </source>
</reference>
<organism evidence="4">
    <name type="scientific">Haemonchus placei</name>
    <name type="common">Barber's pole worm</name>
    <dbReference type="NCBI Taxonomy" id="6290"/>
    <lineage>
        <taxon>Eukaryota</taxon>
        <taxon>Metazoa</taxon>
        <taxon>Ecdysozoa</taxon>
        <taxon>Nematoda</taxon>
        <taxon>Chromadorea</taxon>
        <taxon>Rhabditida</taxon>
        <taxon>Rhabditina</taxon>
        <taxon>Rhabditomorpha</taxon>
        <taxon>Strongyloidea</taxon>
        <taxon>Trichostrongylidae</taxon>
        <taxon>Haemonchus</taxon>
    </lineage>
</organism>
<dbReference type="AlphaFoldDB" id="A0A0N4XBZ3"/>
<sequence length="112" mass="12023">MTSEPPSANNTSDPDVEGLINFYEPSRRKLTGTARYKLLSGGGGGRGGGATGPGSPTGPGYGFSFGQTPWTQLSVGSSETHKCVKQKGLHLRNDNSHKMKVRRSGEWSNRHY</sequence>
<evidence type="ECO:0000313" key="2">
    <source>
        <dbReference type="EMBL" id="VDO93451.1"/>
    </source>
</evidence>
<feature type="region of interest" description="Disordered" evidence="1">
    <location>
        <begin position="37"/>
        <end position="112"/>
    </location>
</feature>
<proteinExistence type="predicted"/>
<gene>
    <name evidence="2" type="ORF">HPLM_LOCUS21877</name>
</gene>
<dbReference type="WBParaSite" id="HPLM_0002188801-mRNA-1">
    <property type="protein sequence ID" value="HPLM_0002188801-mRNA-1"/>
    <property type="gene ID" value="HPLM_0002188801"/>
</dbReference>
<dbReference type="Proteomes" id="UP000268014">
    <property type="component" value="Unassembled WGS sequence"/>
</dbReference>
<protein>
    <submittedName>
        <fullName evidence="2 4">Uncharacterized protein</fullName>
    </submittedName>
</protein>
<keyword evidence="3" id="KW-1185">Reference proteome</keyword>
<dbReference type="EMBL" id="UZAF01024444">
    <property type="protein sequence ID" value="VDO93451.1"/>
    <property type="molecule type" value="Genomic_DNA"/>
</dbReference>
<name>A0A0N4XBZ3_HAEPC</name>
<accession>A0A0N4XBZ3</accession>
<feature type="compositionally biased region" description="Basic and acidic residues" evidence="1">
    <location>
        <begin position="91"/>
        <end position="112"/>
    </location>
</feature>
<reference evidence="4" key="1">
    <citation type="submission" date="2017-02" db="UniProtKB">
        <authorList>
            <consortium name="WormBaseParasite"/>
        </authorList>
    </citation>
    <scope>IDENTIFICATION</scope>
</reference>
<feature type="compositionally biased region" description="Gly residues" evidence="1">
    <location>
        <begin position="40"/>
        <end position="63"/>
    </location>
</feature>
<feature type="compositionally biased region" description="Polar residues" evidence="1">
    <location>
        <begin position="67"/>
        <end position="78"/>
    </location>
</feature>
<evidence type="ECO:0000313" key="3">
    <source>
        <dbReference type="Proteomes" id="UP000268014"/>
    </source>
</evidence>